<dbReference type="PROSITE" id="PS51186">
    <property type="entry name" value="GNAT"/>
    <property type="match status" value="1"/>
</dbReference>
<dbReference type="CDD" id="cd04301">
    <property type="entry name" value="NAT_SF"/>
    <property type="match status" value="1"/>
</dbReference>
<comment type="caution">
    <text evidence="4">The sequence shown here is derived from an EMBL/GenBank/DDBJ whole genome shotgun (WGS) entry which is preliminary data.</text>
</comment>
<dbReference type="SUPFAM" id="SSF55729">
    <property type="entry name" value="Acyl-CoA N-acyltransferases (Nat)"/>
    <property type="match status" value="1"/>
</dbReference>
<dbReference type="AlphaFoldDB" id="A0A136A4L0"/>
<dbReference type="InterPro" id="IPR050832">
    <property type="entry name" value="Bact_Acetyltransf"/>
</dbReference>
<accession>A0A136A4L0</accession>
<evidence type="ECO:0000313" key="5">
    <source>
        <dbReference type="Proteomes" id="UP000070299"/>
    </source>
</evidence>
<dbReference type="InterPro" id="IPR000182">
    <property type="entry name" value="GNAT_dom"/>
</dbReference>
<evidence type="ECO:0000313" key="4">
    <source>
        <dbReference type="EMBL" id="KXI30161.1"/>
    </source>
</evidence>
<dbReference type="RefSeq" id="WP_068374073.1">
    <property type="nucleotide sequence ID" value="NZ_LSNE01000003.1"/>
</dbReference>
<organism evidence="4 5">
    <name type="scientific">Paraglaciecola hydrolytica</name>
    <dbReference type="NCBI Taxonomy" id="1799789"/>
    <lineage>
        <taxon>Bacteria</taxon>
        <taxon>Pseudomonadati</taxon>
        <taxon>Pseudomonadota</taxon>
        <taxon>Gammaproteobacteria</taxon>
        <taxon>Alteromonadales</taxon>
        <taxon>Alteromonadaceae</taxon>
        <taxon>Paraglaciecola</taxon>
    </lineage>
</organism>
<dbReference type="InterPro" id="IPR016181">
    <property type="entry name" value="Acyl_CoA_acyltransferase"/>
</dbReference>
<reference evidence="5" key="1">
    <citation type="submission" date="2016-02" db="EMBL/GenBank/DDBJ databases">
        <authorList>
            <person name="Schultz-Johansen M."/>
            <person name="Glaring M.A."/>
            <person name="Bech P.K."/>
            <person name="Stougaard P."/>
        </authorList>
    </citation>
    <scope>NUCLEOTIDE SEQUENCE [LARGE SCALE GENOMIC DNA]</scope>
    <source>
        <strain evidence="5">S66</strain>
    </source>
</reference>
<gene>
    <name evidence="4" type="ORF">AX660_09220</name>
</gene>
<dbReference type="PANTHER" id="PTHR43877">
    <property type="entry name" value="AMINOALKYLPHOSPHONATE N-ACETYLTRANSFERASE-RELATED-RELATED"/>
    <property type="match status" value="1"/>
</dbReference>
<keyword evidence="1" id="KW-0808">Transferase</keyword>
<evidence type="ECO:0000256" key="2">
    <source>
        <dbReference type="ARBA" id="ARBA00023315"/>
    </source>
</evidence>
<feature type="domain" description="N-acetyltransferase" evidence="3">
    <location>
        <begin position="1"/>
        <end position="205"/>
    </location>
</feature>
<dbReference type="Proteomes" id="UP000070299">
    <property type="component" value="Unassembled WGS sequence"/>
</dbReference>
<proteinExistence type="predicted"/>
<dbReference type="GO" id="GO:0016747">
    <property type="term" value="F:acyltransferase activity, transferring groups other than amino-acyl groups"/>
    <property type="evidence" value="ECO:0007669"/>
    <property type="project" value="InterPro"/>
</dbReference>
<dbReference type="Gene3D" id="3.40.630.30">
    <property type="match status" value="1"/>
</dbReference>
<sequence>MNIRPACQQDASQLAELIYASGPQILESVFGTSKPYNPRDFLLSALQHKDGQYGFANHYVAIEDDKILAAVCGWHSELKTHFHQATLHSVVAYFGVELSLEVLARSQITQQIIPGPQPHEWCIGHLSVNLEYQKQGVASQLLNFMTELALQNGKSQLSLDVSQDNHNAIQFYLQRGFSILSTSALTAEMQNLGFSRHLHMSKSLV</sequence>
<dbReference type="EMBL" id="LSNE01000003">
    <property type="protein sequence ID" value="KXI30161.1"/>
    <property type="molecule type" value="Genomic_DNA"/>
</dbReference>
<evidence type="ECO:0000256" key="1">
    <source>
        <dbReference type="ARBA" id="ARBA00022679"/>
    </source>
</evidence>
<dbReference type="OrthoDB" id="336415at2"/>
<evidence type="ECO:0000259" key="3">
    <source>
        <dbReference type="PROSITE" id="PS51186"/>
    </source>
</evidence>
<keyword evidence="5" id="KW-1185">Reference proteome</keyword>
<keyword evidence="2" id="KW-0012">Acyltransferase</keyword>
<dbReference type="STRING" id="1799789.AX660_09220"/>
<name>A0A136A4L0_9ALTE</name>
<dbReference type="Pfam" id="PF00583">
    <property type="entry name" value="Acetyltransf_1"/>
    <property type="match status" value="1"/>
</dbReference>
<protein>
    <recommendedName>
        <fullName evidence="3">N-acetyltransferase domain-containing protein</fullName>
    </recommendedName>
</protein>